<comment type="caution">
    <text evidence="2">The sequence shown here is derived from an EMBL/GenBank/DDBJ whole genome shotgun (WGS) entry which is preliminary data.</text>
</comment>
<evidence type="ECO:0000256" key="1">
    <source>
        <dbReference type="SAM" id="SignalP"/>
    </source>
</evidence>
<dbReference type="AlphaFoldDB" id="A0A1S1HMG4"/>
<dbReference type="InterPro" id="IPR010546">
    <property type="entry name" value="DUF1120"/>
</dbReference>
<gene>
    <name evidence="2" type="ORF">A3Q29_05830</name>
</gene>
<name>A0A1S1HMG4_PROST</name>
<evidence type="ECO:0008006" key="4">
    <source>
        <dbReference type="Google" id="ProtNLM"/>
    </source>
</evidence>
<proteinExistence type="predicted"/>
<organism evidence="2 3">
    <name type="scientific">Providencia stuartii</name>
    <dbReference type="NCBI Taxonomy" id="588"/>
    <lineage>
        <taxon>Bacteria</taxon>
        <taxon>Pseudomonadati</taxon>
        <taxon>Pseudomonadota</taxon>
        <taxon>Gammaproteobacteria</taxon>
        <taxon>Enterobacterales</taxon>
        <taxon>Morganellaceae</taxon>
        <taxon>Providencia</taxon>
    </lineage>
</organism>
<evidence type="ECO:0000313" key="2">
    <source>
        <dbReference type="EMBL" id="OHT23455.1"/>
    </source>
</evidence>
<keyword evidence="3" id="KW-1185">Reference proteome</keyword>
<dbReference type="Proteomes" id="UP000179588">
    <property type="component" value="Unassembled WGS sequence"/>
</dbReference>
<keyword evidence="1" id="KW-0732">Signal</keyword>
<feature type="chain" id="PRO_5010379607" description="DUF1120 domain-containing protein" evidence="1">
    <location>
        <begin position="20"/>
        <end position="249"/>
    </location>
</feature>
<feature type="signal peptide" evidence="1">
    <location>
        <begin position="1"/>
        <end position="19"/>
    </location>
</feature>
<protein>
    <recommendedName>
        <fullName evidence="4">DUF1120 domain-containing protein</fullName>
    </recommendedName>
</protein>
<dbReference type="Pfam" id="PF06551">
    <property type="entry name" value="DUF1120"/>
    <property type="match status" value="1"/>
</dbReference>
<accession>A0A1S1HMG4</accession>
<reference evidence="2 3" key="1">
    <citation type="submission" date="2016-03" db="EMBL/GenBank/DDBJ databases">
        <title>Genome sequence of Providencia stuartii strain, isolated from the salivary glands of larval Lucilia sericata.</title>
        <authorList>
            <person name="Yuan Y."/>
            <person name="Zhang Y."/>
            <person name="Fu S."/>
            <person name="Crippen T.L."/>
            <person name="Visi D."/>
            <person name="Benbow M.E."/>
            <person name="Allen M."/>
            <person name="Tomberlin J.K."/>
            <person name="Sze S.-H."/>
            <person name="Tarone A.M."/>
        </authorList>
    </citation>
    <scope>NUCLEOTIDE SEQUENCE [LARGE SCALE GENOMIC DNA]</scope>
    <source>
        <strain evidence="2 3">Crippen</strain>
    </source>
</reference>
<sequence>MKKILLASVLTSASLSGMAADSIDIKVIGTINPTACTPSASGGGVVDYGNIKPSALSATGTTVLDVKTLSFSIQCTGETNVALRANSNRGTAADAGPANTTGASKLTDATTLSNMIANIPYSVTVINPDVMGLGTGSDGKDIGGYMMLLPTSLVTLDGDIATRRFYASGTLDKNTVWGVENNESSHGGSMNSAETYFSYSTDNTASKPQAFKTLLGTLIIRGYITDKSNLDLTQPINLDGSSTIELYYF</sequence>
<dbReference type="EMBL" id="LVIE01000179">
    <property type="protein sequence ID" value="OHT23455.1"/>
    <property type="molecule type" value="Genomic_DNA"/>
</dbReference>
<evidence type="ECO:0000313" key="3">
    <source>
        <dbReference type="Proteomes" id="UP000179588"/>
    </source>
</evidence>